<name>A0ABS3CU72_9ALTE</name>
<dbReference type="PANTHER" id="PTHR43747">
    <property type="entry name" value="FAD-BINDING PROTEIN"/>
    <property type="match status" value="1"/>
</dbReference>
<reference evidence="1 2" key="1">
    <citation type="submission" date="2021-03" db="EMBL/GenBank/DDBJ databases">
        <title>novel species isolated from a fishpond in China.</title>
        <authorList>
            <person name="Lu H."/>
            <person name="Cai Z."/>
        </authorList>
    </citation>
    <scope>NUCLEOTIDE SEQUENCE [LARGE SCALE GENOMIC DNA]</scope>
    <source>
        <strain evidence="1 2">Y57</strain>
    </source>
</reference>
<comment type="caution">
    <text evidence="1">The sequence shown here is derived from an EMBL/GenBank/DDBJ whole genome shotgun (WGS) entry which is preliminary data.</text>
</comment>
<dbReference type="Proteomes" id="UP000663992">
    <property type="component" value="Unassembled WGS sequence"/>
</dbReference>
<organism evidence="1 2">
    <name type="scientific">Bowmanella yangjiangensis</name>
    <dbReference type="NCBI Taxonomy" id="2811230"/>
    <lineage>
        <taxon>Bacteria</taxon>
        <taxon>Pseudomonadati</taxon>
        <taxon>Pseudomonadota</taxon>
        <taxon>Gammaproteobacteria</taxon>
        <taxon>Alteromonadales</taxon>
        <taxon>Alteromonadaceae</taxon>
        <taxon>Bowmanella</taxon>
    </lineage>
</organism>
<dbReference type="InterPro" id="IPR036188">
    <property type="entry name" value="FAD/NAD-bd_sf"/>
</dbReference>
<dbReference type="RefSeq" id="WP_206594487.1">
    <property type="nucleotide sequence ID" value="NZ_JAFKCS010000011.1"/>
</dbReference>
<evidence type="ECO:0000313" key="2">
    <source>
        <dbReference type="Proteomes" id="UP000663992"/>
    </source>
</evidence>
<sequence length="509" mass="57389">MQNNSTQAKQILILGGGTAGWMTAMILAKKLNKHGFEVSVLESQDIGIIGVGEGSTPALKAFFSSMGIGEEEWMPECNATYKAGITFDAWSTKPGFTEYFHPFKFRLDEQFSQAFFHSIQMRRQGVDIPAHPNPFFLSPLLVEKNLAPIPHYNFPFEPSYGYHFDSGLLGQFLKRRSEQLNIRHIEDKIEEVLLDGNDCISALVSQSGAKYHADLFVDCSGFSSVLMQSALKVGFKSFASNLFNDSAIAIPSEIGGNIPSETRSTAMKFGWRWKIPLTNRFGNGYVYSSNYCSPEQAETELRRDLGLLDSDVQARHLKMKVGRIEKHWYKNCLAIGLSQGFIEPLEATALFLVQQSAALFADAFEHGQFTDTNQDSYNDTINGYFEGIRDYIAAHYYTNSRTDSQYWLDCQNNHDGQSDTLKHILEIWNKGADLTAELRRLGVTKYYTSVSWHCLLAGMGVFPAQSQLRPPYPNETQVNMALINDFLHRCSLNFDPHREQLGKFTNKKG</sequence>
<dbReference type="InterPro" id="IPR006905">
    <property type="entry name" value="Flavin_halogenase"/>
</dbReference>
<proteinExistence type="predicted"/>
<dbReference type="Pfam" id="PF04820">
    <property type="entry name" value="Trp_halogenase"/>
    <property type="match status" value="1"/>
</dbReference>
<dbReference type="EMBL" id="JAFKCS010000011">
    <property type="protein sequence ID" value="MBN7820653.1"/>
    <property type="molecule type" value="Genomic_DNA"/>
</dbReference>
<gene>
    <name evidence="1" type="ORF">J0A65_12310</name>
</gene>
<accession>A0ABS3CU72</accession>
<evidence type="ECO:0000313" key="1">
    <source>
        <dbReference type="EMBL" id="MBN7820653.1"/>
    </source>
</evidence>
<protein>
    <submittedName>
        <fullName evidence="1">Tryptophan 7-halogenase</fullName>
    </submittedName>
</protein>
<dbReference type="InterPro" id="IPR033856">
    <property type="entry name" value="Trp_halogen"/>
</dbReference>
<dbReference type="InterPro" id="IPR050816">
    <property type="entry name" value="Flavin-dep_Halogenase_NPB"/>
</dbReference>
<dbReference type="PIRSF" id="PIRSF011396">
    <property type="entry name" value="Trp_halogenase"/>
    <property type="match status" value="1"/>
</dbReference>
<dbReference type="Gene3D" id="3.50.50.60">
    <property type="entry name" value="FAD/NAD(P)-binding domain"/>
    <property type="match status" value="1"/>
</dbReference>
<dbReference type="PANTHER" id="PTHR43747:SF4">
    <property type="entry name" value="FLAVIN-DEPENDENT TRYPTOPHAN HALOGENASE"/>
    <property type="match status" value="1"/>
</dbReference>
<keyword evidence="2" id="KW-1185">Reference proteome</keyword>
<dbReference type="SUPFAM" id="SSF51905">
    <property type="entry name" value="FAD/NAD(P)-binding domain"/>
    <property type="match status" value="1"/>
</dbReference>